<dbReference type="EMBL" id="JWZX01002579">
    <property type="protein sequence ID" value="KOO28361.1"/>
    <property type="molecule type" value="Genomic_DNA"/>
</dbReference>
<keyword evidence="4 5" id="KW-0472">Membrane</keyword>
<organism evidence="7 8">
    <name type="scientific">Chrysochromulina tobinii</name>
    <dbReference type="NCBI Taxonomy" id="1460289"/>
    <lineage>
        <taxon>Eukaryota</taxon>
        <taxon>Haptista</taxon>
        <taxon>Haptophyta</taxon>
        <taxon>Prymnesiophyceae</taxon>
        <taxon>Prymnesiales</taxon>
        <taxon>Chrysochromulinaceae</taxon>
        <taxon>Chrysochromulina</taxon>
    </lineage>
</organism>
<dbReference type="Pfam" id="PF13489">
    <property type="entry name" value="Methyltransf_23"/>
    <property type="match status" value="1"/>
</dbReference>
<evidence type="ECO:0008006" key="9">
    <source>
        <dbReference type="Google" id="ProtNLM"/>
    </source>
</evidence>
<dbReference type="SUPFAM" id="SSF53335">
    <property type="entry name" value="S-adenosyl-L-methionine-dependent methyltransferases"/>
    <property type="match status" value="1"/>
</dbReference>
<feature type="transmembrane region" description="Helical" evidence="5">
    <location>
        <begin position="404"/>
        <end position="430"/>
    </location>
</feature>
<dbReference type="Gene3D" id="3.40.50.150">
    <property type="entry name" value="Vaccinia Virus protein VP39"/>
    <property type="match status" value="1"/>
</dbReference>
<keyword evidence="3 5" id="KW-1133">Transmembrane helix</keyword>
<evidence type="ECO:0000256" key="1">
    <source>
        <dbReference type="ARBA" id="ARBA00004370"/>
    </source>
</evidence>
<reference evidence="8" key="1">
    <citation type="journal article" date="2015" name="PLoS Genet.">
        <title>Genome Sequence and Transcriptome Analyses of Chrysochromulina tobin: Metabolic Tools for Enhanced Algal Fitness in the Prominent Order Prymnesiales (Haptophyceae).</title>
        <authorList>
            <person name="Hovde B.T."/>
            <person name="Deodato C.R."/>
            <person name="Hunsperger H.M."/>
            <person name="Ryken S.A."/>
            <person name="Yost W."/>
            <person name="Jha R.K."/>
            <person name="Patterson J."/>
            <person name="Monnat R.J. Jr."/>
            <person name="Barlow S.B."/>
            <person name="Starkenburg S.R."/>
            <person name="Cattolico R.A."/>
        </authorList>
    </citation>
    <scope>NUCLEOTIDE SEQUENCE</scope>
    <source>
        <strain evidence="8">CCMP291</strain>
    </source>
</reference>
<accession>A0A0M0JP33</accession>
<evidence type="ECO:0000256" key="6">
    <source>
        <dbReference type="SAM" id="SignalP"/>
    </source>
</evidence>
<sequence length="473" mass="51816">MLLSNIICFVLGWLTCVAHEQLYEQFENLGSTAEDDFIDVRHLQALKAEPFRGLAATEECRGALDALLGISPAVAQTIHAEIDRYSGDHQNRALWAGTELSRHYKSKTFLQDAFVRLHNFLFAAKLLPLVEWGKGRGIDISSRSALAPWLLNATKVGRGTGYAGYHAGPSVISRLAINAYVLAERVHIAPGSVCLGWDSTEFVDLVPGCVREQSWALVFKNGKVKVDVAQRKVHADIASLVDASAVSSVPRFDLIICQEVFEHVRRPADGAKGLYNLLRSGGRVLFTVPFNSHFHLIPTDFFRYSLDGARSLLADAGLTVERTYKIGNSAIASGFMLGFGAGDFNIELMEHKLLQPVTEPVGSSQRQGLKLDPAVPPKDLMAALPANVRWKADNYNHLWEQPTIFYPIVIIAALLPGTGAADLGLAWAFVALRVAHSVWQATINAIEVRFVLFALSSLVLLALVVRTWVALLA</sequence>
<dbReference type="Pfam" id="PF01124">
    <property type="entry name" value="MAPEG"/>
    <property type="match status" value="1"/>
</dbReference>
<evidence type="ECO:0000313" key="7">
    <source>
        <dbReference type="EMBL" id="KOO28361.1"/>
    </source>
</evidence>
<comment type="caution">
    <text evidence="7">The sequence shown here is derived from an EMBL/GenBank/DDBJ whole genome shotgun (WGS) entry which is preliminary data.</text>
</comment>
<evidence type="ECO:0000256" key="2">
    <source>
        <dbReference type="ARBA" id="ARBA00022692"/>
    </source>
</evidence>
<comment type="subcellular location">
    <subcellularLocation>
        <location evidence="1">Membrane</location>
    </subcellularLocation>
</comment>
<evidence type="ECO:0000256" key="4">
    <source>
        <dbReference type="ARBA" id="ARBA00023136"/>
    </source>
</evidence>
<evidence type="ECO:0000256" key="5">
    <source>
        <dbReference type="SAM" id="Phobius"/>
    </source>
</evidence>
<protein>
    <recommendedName>
        <fullName evidence="9">Methyltransferase type 11 domain-containing protein</fullName>
    </recommendedName>
</protein>
<feature type="chain" id="PRO_5005601944" description="Methyltransferase type 11 domain-containing protein" evidence="6">
    <location>
        <begin position="19"/>
        <end position="473"/>
    </location>
</feature>
<dbReference type="SUPFAM" id="SSF161084">
    <property type="entry name" value="MAPEG domain-like"/>
    <property type="match status" value="1"/>
</dbReference>
<name>A0A0M0JP33_9EUKA</name>
<keyword evidence="6" id="KW-0732">Signal</keyword>
<dbReference type="InterPro" id="IPR001129">
    <property type="entry name" value="Membr-assoc_MAPEG"/>
</dbReference>
<dbReference type="InterPro" id="IPR023352">
    <property type="entry name" value="MAPEG-like_dom_sf"/>
</dbReference>
<dbReference type="AlphaFoldDB" id="A0A0M0JP33"/>
<dbReference type="Gene3D" id="1.20.120.550">
    <property type="entry name" value="Membrane associated eicosanoid/glutathione metabolism-like domain"/>
    <property type="match status" value="1"/>
</dbReference>
<gene>
    <name evidence="7" type="ORF">Ctob_008339</name>
</gene>
<dbReference type="InterPro" id="IPR029063">
    <property type="entry name" value="SAM-dependent_MTases_sf"/>
</dbReference>
<feature type="transmembrane region" description="Helical" evidence="5">
    <location>
        <begin position="450"/>
        <end position="471"/>
    </location>
</feature>
<evidence type="ECO:0000313" key="8">
    <source>
        <dbReference type="Proteomes" id="UP000037460"/>
    </source>
</evidence>
<keyword evidence="2 5" id="KW-0812">Transmembrane</keyword>
<dbReference type="OrthoDB" id="4456959at2759"/>
<dbReference type="GO" id="GO:0016020">
    <property type="term" value="C:membrane"/>
    <property type="evidence" value="ECO:0007669"/>
    <property type="project" value="UniProtKB-SubCell"/>
</dbReference>
<proteinExistence type="predicted"/>
<feature type="signal peptide" evidence="6">
    <location>
        <begin position="1"/>
        <end position="18"/>
    </location>
</feature>
<dbReference type="Proteomes" id="UP000037460">
    <property type="component" value="Unassembled WGS sequence"/>
</dbReference>
<keyword evidence="8" id="KW-1185">Reference proteome</keyword>
<evidence type="ECO:0000256" key="3">
    <source>
        <dbReference type="ARBA" id="ARBA00022989"/>
    </source>
</evidence>